<keyword evidence="5 6" id="KW-0472">Membrane</keyword>
<dbReference type="AlphaFoldDB" id="A0A0K2SFT6"/>
<evidence type="ECO:0000256" key="3">
    <source>
        <dbReference type="ARBA" id="ARBA00022692"/>
    </source>
</evidence>
<feature type="transmembrane region" description="Helical" evidence="6">
    <location>
        <begin position="39"/>
        <end position="61"/>
    </location>
</feature>
<sequence length="112" mass="11629">MDPAMVGQVDWALLGGQASLGALLGYAVGFTAKKAIKVGLVLLAIFLVAGVALEQMGFLVVNWGLIEEAYRGSVQQVGGLGGFLRDWADRFASFIPVGAGFGVGFLLGLRKG</sequence>
<dbReference type="GO" id="GO:0016020">
    <property type="term" value="C:membrane"/>
    <property type="evidence" value="ECO:0007669"/>
    <property type="project" value="UniProtKB-SubCell"/>
</dbReference>
<comment type="similarity">
    <text evidence="2">Belongs to the FUN14 family.</text>
</comment>
<dbReference type="Proteomes" id="UP000065807">
    <property type="component" value="Chromosome"/>
</dbReference>
<protein>
    <recommendedName>
        <fullName evidence="9">FUN14 family protein</fullName>
    </recommendedName>
</protein>
<dbReference type="InterPro" id="IPR007014">
    <property type="entry name" value="FUN14"/>
</dbReference>
<feature type="transmembrane region" description="Helical" evidence="6">
    <location>
        <begin position="91"/>
        <end position="109"/>
    </location>
</feature>
<organism evidence="7 8">
    <name type="scientific">Limnochorda pilosa</name>
    <dbReference type="NCBI Taxonomy" id="1555112"/>
    <lineage>
        <taxon>Bacteria</taxon>
        <taxon>Bacillati</taxon>
        <taxon>Bacillota</taxon>
        <taxon>Limnochordia</taxon>
        <taxon>Limnochordales</taxon>
        <taxon>Limnochordaceae</taxon>
        <taxon>Limnochorda</taxon>
    </lineage>
</organism>
<evidence type="ECO:0000256" key="6">
    <source>
        <dbReference type="SAM" id="Phobius"/>
    </source>
</evidence>
<accession>A0A0K2SFT6</accession>
<comment type="subcellular location">
    <subcellularLocation>
        <location evidence="1">Membrane</location>
    </subcellularLocation>
</comment>
<dbReference type="RefSeq" id="WP_158509498.1">
    <property type="nucleotide sequence ID" value="NZ_AP014924.1"/>
</dbReference>
<dbReference type="EMBL" id="AP014924">
    <property type="protein sequence ID" value="BAS25897.1"/>
    <property type="molecule type" value="Genomic_DNA"/>
</dbReference>
<keyword evidence="3 6" id="KW-0812">Transmembrane</keyword>
<proteinExistence type="inferred from homology"/>
<evidence type="ECO:0000313" key="7">
    <source>
        <dbReference type="EMBL" id="BAS25897.1"/>
    </source>
</evidence>
<reference evidence="8" key="2">
    <citation type="journal article" date="2016" name="Int. J. Syst. Evol. Microbiol.">
        <title>Complete genome sequence and cell structure of Limnochorda pilosa, a Gram-negative spore-former within the phylum Firmicutes.</title>
        <authorList>
            <person name="Watanabe M."/>
            <person name="Kojima H."/>
            <person name="Fukui M."/>
        </authorList>
    </citation>
    <scope>NUCLEOTIDE SEQUENCE [LARGE SCALE GENOMIC DNA]</scope>
    <source>
        <strain evidence="8">HC45</strain>
    </source>
</reference>
<evidence type="ECO:0000256" key="2">
    <source>
        <dbReference type="ARBA" id="ARBA00009160"/>
    </source>
</evidence>
<evidence type="ECO:0000256" key="1">
    <source>
        <dbReference type="ARBA" id="ARBA00004370"/>
    </source>
</evidence>
<evidence type="ECO:0000256" key="5">
    <source>
        <dbReference type="ARBA" id="ARBA00023136"/>
    </source>
</evidence>
<reference evidence="8" key="1">
    <citation type="submission" date="2015-07" db="EMBL/GenBank/DDBJ databases">
        <title>Complete genome sequence and phylogenetic analysis of Limnochorda pilosa.</title>
        <authorList>
            <person name="Watanabe M."/>
            <person name="Kojima H."/>
            <person name="Fukui M."/>
        </authorList>
    </citation>
    <scope>NUCLEOTIDE SEQUENCE [LARGE SCALE GENOMIC DNA]</scope>
    <source>
        <strain evidence="8">HC45</strain>
    </source>
</reference>
<feature type="transmembrane region" description="Helical" evidence="6">
    <location>
        <begin position="12"/>
        <end position="32"/>
    </location>
</feature>
<keyword evidence="8" id="KW-1185">Reference proteome</keyword>
<dbReference type="Pfam" id="PF04930">
    <property type="entry name" value="FUN14"/>
    <property type="match status" value="1"/>
</dbReference>
<evidence type="ECO:0000313" key="8">
    <source>
        <dbReference type="Proteomes" id="UP000065807"/>
    </source>
</evidence>
<dbReference type="KEGG" id="lpil:LIP_0038"/>
<name>A0A0K2SFT6_LIMPI</name>
<gene>
    <name evidence="7" type="ORF">LIP_0038</name>
</gene>
<evidence type="ECO:0000256" key="4">
    <source>
        <dbReference type="ARBA" id="ARBA00022989"/>
    </source>
</evidence>
<evidence type="ECO:0008006" key="9">
    <source>
        <dbReference type="Google" id="ProtNLM"/>
    </source>
</evidence>
<keyword evidence="4 6" id="KW-1133">Transmembrane helix</keyword>